<gene>
    <name evidence="2" type="ORF">OP8BY_0075</name>
</gene>
<organism evidence="2 3">
    <name type="scientific">Candidatus Saccharicenans subterraneus</name>
    <dbReference type="NCBI Taxonomy" id="2508984"/>
    <lineage>
        <taxon>Bacteria</taxon>
        <taxon>Candidatus Aminicenantota</taxon>
        <taxon>Candidatus Aminicenantia</taxon>
        <taxon>Candidatus Aminicenantales</taxon>
        <taxon>Candidatus Saccharicenantaceae</taxon>
        <taxon>Candidatus Saccharicenans</taxon>
    </lineage>
</organism>
<dbReference type="AlphaFoldDB" id="A0A3E2BLT2"/>
<evidence type="ECO:0000313" key="2">
    <source>
        <dbReference type="EMBL" id="RFT15700.1"/>
    </source>
</evidence>
<feature type="region of interest" description="Disordered" evidence="1">
    <location>
        <begin position="1"/>
        <end position="51"/>
    </location>
</feature>
<accession>A0A3E2BLT2</accession>
<name>A0A3E2BLT2_9BACT</name>
<dbReference type="EMBL" id="QUAH01000007">
    <property type="protein sequence ID" value="RFT15700.1"/>
    <property type="molecule type" value="Genomic_DNA"/>
</dbReference>
<sequence length="51" mass="5578">MTCISVPDIRSTSCGRARTSPARKVTRPELQEKAPGTDNKLWSRAKGIYGS</sequence>
<reference evidence="2 3" key="1">
    <citation type="submission" date="2018-08" db="EMBL/GenBank/DDBJ databases">
        <title>Genome analysis of the thermophilic bacterium of the candidate phylum Aminicenantes from deep subsurface aquifer revealed its physiology and ecological role.</title>
        <authorList>
            <person name="Kadnikov V.V."/>
            <person name="Mardanov A.V."/>
            <person name="Beletsky A.V."/>
            <person name="Karnachuk O.V."/>
            <person name="Ravin N.V."/>
        </authorList>
    </citation>
    <scope>NUCLEOTIDE SEQUENCE [LARGE SCALE GENOMIC DNA]</scope>
    <source>
        <strain evidence="2">BY38</strain>
    </source>
</reference>
<protein>
    <submittedName>
        <fullName evidence="2">Uncharacterized protein</fullName>
    </submittedName>
</protein>
<evidence type="ECO:0000313" key="3">
    <source>
        <dbReference type="Proteomes" id="UP000257323"/>
    </source>
</evidence>
<comment type="caution">
    <text evidence="2">The sequence shown here is derived from an EMBL/GenBank/DDBJ whole genome shotgun (WGS) entry which is preliminary data.</text>
</comment>
<proteinExistence type="predicted"/>
<dbReference type="Proteomes" id="UP000257323">
    <property type="component" value="Unassembled WGS sequence"/>
</dbReference>
<evidence type="ECO:0000256" key="1">
    <source>
        <dbReference type="SAM" id="MobiDB-lite"/>
    </source>
</evidence>